<dbReference type="InterPro" id="IPR027056">
    <property type="entry name" value="Gluconate_2DH_su3"/>
</dbReference>
<evidence type="ECO:0000313" key="1">
    <source>
        <dbReference type="EMBL" id="RDC63948.1"/>
    </source>
</evidence>
<protein>
    <recommendedName>
        <fullName evidence="3">Gluconate 2-dehydrogenase (Acceptor)</fullName>
    </recommendedName>
</protein>
<dbReference type="EMBL" id="QASA01000001">
    <property type="protein sequence ID" value="RDC63948.1"/>
    <property type="molecule type" value="Genomic_DNA"/>
</dbReference>
<organism evidence="1 2">
    <name type="scientific">Adhaeribacter pallidiroseus</name>
    <dbReference type="NCBI Taxonomy" id="2072847"/>
    <lineage>
        <taxon>Bacteria</taxon>
        <taxon>Pseudomonadati</taxon>
        <taxon>Bacteroidota</taxon>
        <taxon>Cytophagia</taxon>
        <taxon>Cytophagales</taxon>
        <taxon>Hymenobacteraceae</taxon>
        <taxon>Adhaeribacter</taxon>
    </lineage>
</organism>
<dbReference type="AlphaFoldDB" id="A0A369QP04"/>
<dbReference type="OrthoDB" id="6385145at2"/>
<name>A0A369QP04_9BACT</name>
<gene>
    <name evidence="1" type="ORF">AHMF7616_02557</name>
</gene>
<sequence length="199" mass="21576">MNRREAIARVALLLGGTVVGGEAFAAGFQLNSNNQASTLFSAEDIKLLHEIGGIILPGLNGKPGAKDADIGAFMAMMVSDCYNPEQQKVFTTGLQKIKTDFKATYGKDFPQGNAPDQLEFLKKLDAGQRATPVPVKTGRRDYLNTDGPPVHYFLMMRQLTILGFCTSEIGATKALRYVEAPGRYDGNVPYKKGEGAWAI</sequence>
<dbReference type="RefSeq" id="WP_115373167.1">
    <property type="nucleotide sequence ID" value="NZ_QASA01000001.1"/>
</dbReference>
<evidence type="ECO:0000313" key="2">
    <source>
        <dbReference type="Proteomes" id="UP000253919"/>
    </source>
</evidence>
<proteinExistence type="predicted"/>
<dbReference type="Proteomes" id="UP000253919">
    <property type="component" value="Unassembled WGS sequence"/>
</dbReference>
<evidence type="ECO:0008006" key="3">
    <source>
        <dbReference type="Google" id="ProtNLM"/>
    </source>
</evidence>
<comment type="caution">
    <text evidence="1">The sequence shown here is derived from an EMBL/GenBank/DDBJ whole genome shotgun (WGS) entry which is preliminary data.</text>
</comment>
<reference evidence="1 2" key="1">
    <citation type="submission" date="2018-04" db="EMBL/GenBank/DDBJ databases">
        <title>Adhaeribacter sp. HMF7616 genome sequencing and assembly.</title>
        <authorList>
            <person name="Kang H."/>
            <person name="Kang J."/>
            <person name="Cha I."/>
            <person name="Kim H."/>
            <person name="Joh K."/>
        </authorList>
    </citation>
    <scope>NUCLEOTIDE SEQUENCE [LARGE SCALE GENOMIC DNA]</scope>
    <source>
        <strain evidence="1 2">HMF7616</strain>
    </source>
</reference>
<keyword evidence="2" id="KW-1185">Reference proteome</keyword>
<accession>A0A369QP04</accession>
<dbReference type="Pfam" id="PF13618">
    <property type="entry name" value="Gluconate_2-dh3"/>
    <property type="match status" value="1"/>
</dbReference>